<dbReference type="PANTHER" id="PTHR46953:SF1">
    <property type="entry name" value="G-PROTEIN COUPLED RECEPTOR MTH-LIKE 1-RELATED"/>
    <property type="match status" value="1"/>
</dbReference>
<keyword evidence="1" id="KW-0812">Transmembrane</keyword>
<dbReference type="PANTHER" id="PTHR46953">
    <property type="entry name" value="G-PROTEIN COUPLED RECEPTOR MTH-LIKE 1-RELATED"/>
    <property type="match status" value="1"/>
</dbReference>
<dbReference type="AlphaFoldDB" id="A0A9C6X9L5"/>
<dbReference type="Gene3D" id="1.20.1070.10">
    <property type="entry name" value="Rhodopsin 7-helix transmembrane proteins"/>
    <property type="match status" value="1"/>
</dbReference>
<keyword evidence="1" id="KW-0472">Membrane</keyword>
<feature type="transmembrane region" description="Helical" evidence="1">
    <location>
        <begin position="94"/>
        <end position="112"/>
    </location>
</feature>
<dbReference type="RefSeq" id="XP_052131676.1">
    <property type="nucleotide sequence ID" value="XM_052275716.1"/>
</dbReference>
<feature type="transmembrane region" description="Helical" evidence="1">
    <location>
        <begin position="181"/>
        <end position="202"/>
    </location>
</feature>
<keyword evidence="2" id="KW-1185">Reference proteome</keyword>
<keyword evidence="1" id="KW-1133">Transmembrane helix</keyword>
<accession>A0A9C6X9L5</accession>
<dbReference type="GeneID" id="113216092"/>
<organism evidence="2 3">
    <name type="scientific">Frankliniella occidentalis</name>
    <name type="common">Western flower thrips</name>
    <name type="synonym">Euthrips occidentalis</name>
    <dbReference type="NCBI Taxonomy" id="133901"/>
    <lineage>
        <taxon>Eukaryota</taxon>
        <taxon>Metazoa</taxon>
        <taxon>Ecdysozoa</taxon>
        <taxon>Arthropoda</taxon>
        <taxon>Hexapoda</taxon>
        <taxon>Insecta</taxon>
        <taxon>Pterygota</taxon>
        <taxon>Neoptera</taxon>
        <taxon>Paraneoptera</taxon>
        <taxon>Thysanoptera</taxon>
        <taxon>Terebrantia</taxon>
        <taxon>Thripoidea</taxon>
        <taxon>Thripidae</taxon>
        <taxon>Frankliniella</taxon>
    </lineage>
</organism>
<sequence length="230" mass="25579">MARKECVNRTSWRDEVPAGVFDIALPEFLLDLYSEGDLTEATQRAVPVPAHWRVMVSERHRQNKNGMFKLNSNQDPDDFFYLLEKNASLLVPKYTMSIFAPGTFCLDLFVVMRNTSDGEVSVSTELSALVPFMDVEGEVAVSAIVGILYPIGLLISIPFLVATFAVYCTYSELRNLPGKSLMCYVASMIAGYLLLSLVQLNLDVDNMTCLVLGKSEFAHELAPFSRSPLC</sequence>
<dbReference type="Proteomes" id="UP000504606">
    <property type="component" value="Unplaced"/>
</dbReference>
<proteinExistence type="predicted"/>
<evidence type="ECO:0000313" key="2">
    <source>
        <dbReference type="Proteomes" id="UP000504606"/>
    </source>
</evidence>
<dbReference type="KEGG" id="foc:113216092"/>
<reference evidence="3" key="1">
    <citation type="submission" date="2025-08" db="UniProtKB">
        <authorList>
            <consortium name="RefSeq"/>
        </authorList>
    </citation>
    <scope>IDENTIFICATION</scope>
    <source>
        <tissue evidence="3">Whole organism</tissue>
    </source>
</reference>
<dbReference type="InterPro" id="IPR052808">
    <property type="entry name" value="GPCR_Mth-like"/>
</dbReference>
<gene>
    <name evidence="3" type="primary">LOC113216092</name>
</gene>
<name>A0A9C6X9L5_FRAOC</name>
<feature type="transmembrane region" description="Helical" evidence="1">
    <location>
        <begin position="139"/>
        <end position="169"/>
    </location>
</feature>
<evidence type="ECO:0000313" key="3">
    <source>
        <dbReference type="RefSeq" id="XP_052131676.1"/>
    </source>
</evidence>
<dbReference type="OrthoDB" id="6134459at2759"/>
<protein>
    <submittedName>
        <fullName evidence="3">Uncharacterized protein LOC113216092</fullName>
    </submittedName>
</protein>
<evidence type="ECO:0000256" key="1">
    <source>
        <dbReference type="SAM" id="Phobius"/>
    </source>
</evidence>